<dbReference type="InterPro" id="IPR044992">
    <property type="entry name" value="ChyE-like"/>
</dbReference>
<dbReference type="AlphaFoldDB" id="A0A3B1DCA2"/>
<dbReference type="InterPro" id="IPR017926">
    <property type="entry name" value="GATASE"/>
</dbReference>
<dbReference type="GO" id="GO:0016740">
    <property type="term" value="F:transferase activity"/>
    <property type="evidence" value="ECO:0007669"/>
    <property type="project" value="UniProtKB-KW"/>
</dbReference>
<feature type="domain" description="Glutamine amidotransferase" evidence="1">
    <location>
        <begin position="21"/>
        <end position="148"/>
    </location>
</feature>
<feature type="non-terminal residue" evidence="2">
    <location>
        <position position="149"/>
    </location>
</feature>
<organism evidence="2">
    <name type="scientific">hydrothermal vent metagenome</name>
    <dbReference type="NCBI Taxonomy" id="652676"/>
    <lineage>
        <taxon>unclassified sequences</taxon>
        <taxon>metagenomes</taxon>
        <taxon>ecological metagenomes</taxon>
    </lineage>
</organism>
<name>A0A3B1DCA2_9ZZZZ</name>
<keyword evidence="2" id="KW-0808">Transferase</keyword>
<gene>
    <name evidence="2" type="ORF">MNBD_NITROSPIRAE03-412</name>
</gene>
<dbReference type="CDD" id="cd01741">
    <property type="entry name" value="GATase1_1"/>
    <property type="match status" value="1"/>
</dbReference>
<dbReference type="GO" id="GO:0005829">
    <property type="term" value="C:cytosol"/>
    <property type="evidence" value="ECO:0007669"/>
    <property type="project" value="TreeGrafter"/>
</dbReference>
<proteinExistence type="predicted"/>
<dbReference type="PANTHER" id="PTHR42695:SF5">
    <property type="entry name" value="GLUTAMINE AMIDOTRANSFERASE YLR126C-RELATED"/>
    <property type="match status" value="1"/>
</dbReference>
<dbReference type="PROSITE" id="PS51273">
    <property type="entry name" value="GATASE_TYPE_1"/>
    <property type="match status" value="1"/>
</dbReference>
<reference evidence="2" key="1">
    <citation type="submission" date="2018-06" db="EMBL/GenBank/DDBJ databases">
        <authorList>
            <person name="Zhirakovskaya E."/>
        </authorList>
    </citation>
    <scope>NUCLEOTIDE SEQUENCE</scope>
</reference>
<evidence type="ECO:0000259" key="1">
    <source>
        <dbReference type="Pfam" id="PF00117"/>
    </source>
</evidence>
<dbReference type="EMBL" id="UOGI01000193">
    <property type="protein sequence ID" value="VAX33628.1"/>
    <property type="molecule type" value="Genomic_DNA"/>
</dbReference>
<sequence>MPVLIVKNIPVEGPGTIEDFLKDKGIPYTILELSKGKQITDTGEYSHLIVMGGPMAVYEMDRYAYLRQETDLIKDFIGRGKAVLGVCLGAQMVAHCLGARVYPGDVKEVGWYKVDITPDGMEDEVFSTIAIDGKPFAEVFQWHGDTFDL</sequence>
<protein>
    <submittedName>
        <fullName evidence="2">Glutamine amidotransferase, class I</fullName>
    </submittedName>
</protein>
<dbReference type="SUPFAM" id="SSF52317">
    <property type="entry name" value="Class I glutamine amidotransferase-like"/>
    <property type="match status" value="1"/>
</dbReference>
<evidence type="ECO:0000313" key="2">
    <source>
        <dbReference type="EMBL" id="VAX33628.1"/>
    </source>
</evidence>
<dbReference type="InterPro" id="IPR029062">
    <property type="entry name" value="Class_I_gatase-like"/>
</dbReference>
<dbReference type="Gene3D" id="3.40.50.880">
    <property type="match status" value="1"/>
</dbReference>
<accession>A0A3B1DCA2</accession>
<dbReference type="PANTHER" id="PTHR42695">
    <property type="entry name" value="GLUTAMINE AMIDOTRANSFERASE YLR126C-RELATED"/>
    <property type="match status" value="1"/>
</dbReference>
<keyword evidence="2" id="KW-0315">Glutamine amidotransferase</keyword>
<dbReference type="Pfam" id="PF00117">
    <property type="entry name" value="GATase"/>
    <property type="match status" value="1"/>
</dbReference>